<evidence type="ECO:0000313" key="2">
    <source>
        <dbReference type="EMBL" id="PIO56917.1"/>
    </source>
</evidence>
<organism evidence="2 3">
    <name type="scientific">Teladorsagia circumcincta</name>
    <name type="common">Brown stomach worm</name>
    <name type="synonym">Ostertagia circumcincta</name>
    <dbReference type="NCBI Taxonomy" id="45464"/>
    <lineage>
        <taxon>Eukaryota</taxon>
        <taxon>Metazoa</taxon>
        <taxon>Ecdysozoa</taxon>
        <taxon>Nematoda</taxon>
        <taxon>Chromadorea</taxon>
        <taxon>Rhabditida</taxon>
        <taxon>Rhabditina</taxon>
        <taxon>Rhabditomorpha</taxon>
        <taxon>Strongyloidea</taxon>
        <taxon>Trichostrongylidae</taxon>
        <taxon>Teladorsagia</taxon>
    </lineage>
</organism>
<protein>
    <submittedName>
        <fullName evidence="2">Uncharacterized protein</fullName>
    </submittedName>
</protein>
<feature type="compositionally biased region" description="Basic and acidic residues" evidence="1">
    <location>
        <begin position="88"/>
        <end position="137"/>
    </location>
</feature>
<evidence type="ECO:0000256" key="1">
    <source>
        <dbReference type="SAM" id="MobiDB-lite"/>
    </source>
</evidence>
<feature type="region of interest" description="Disordered" evidence="1">
    <location>
        <begin position="1"/>
        <end position="150"/>
    </location>
</feature>
<evidence type="ECO:0000313" key="3">
    <source>
        <dbReference type="Proteomes" id="UP000230423"/>
    </source>
</evidence>
<accession>A0A2G9TG30</accession>
<dbReference type="Proteomes" id="UP000230423">
    <property type="component" value="Unassembled WGS sequence"/>
</dbReference>
<feature type="compositionally biased region" description="Basic and acidic residues" evidence="1">
    <location>
        <begin position="34"/>
        <end position="78"/>
    </location>
</feature>
<name>A0A2G9TG30_TELCI</name>
<sequence length="150" mass="16289">VEKGSAEKLSSEEVGRTPEGDLSKTPIAKPSAEGSKEDAKKVESRGVSEEKKSSAEKVELEKEKKSDDARLASKEGVKFNKLSPKPSKPAEENVDKEKGTSKEEIKDSKEEVKGSKEEVKEGEEKEGAPEKDSKLSDEIASLGENEAQEK</sequence>
<gene>
    <name evidence="2" type="ORF">TELCIR_21682</name>
</gene>
<reference evidence="2 3" key="1">
    <citation type="submission" date="2015-09" db="EMBL/GenBank/DDBJ databases">
        <title>Draft genome of the parasitic nematode Teladorsagia circumcincta isolate WARC Sus (inbred).</title>
        <authorList>
            <person name="Mitreva M."/>
        </authorList>
    </citation>
    <scope>NUCLEOTIDE SEQUENCE [LARGE SCALE GENOMIC DNA]</scope>
    <source>
        <strain evidence="2 3">S</strain>
    </source>
</reference>
<dbReference type="AlphaFoldDB" id="A0A2G9TG30"/>
<dbReference type="EMBL" id="KZ371977">
    <property type="protein sequence ID" value="PIO56917.1"/>
    <property type="molecule type" value="Genomic_DNA"/>
</dbReference>
<keyword evidence="3" id="KW-1185">Reference proteome</keyword>
<feature type="non-terminal residue" evidence="2">
    <location>
        <position position="1"/>
    </location>
</feature>
<proteinExistence type="predicted"/>
<feature type="compositionally biased region" description="Basic and acidic residues" evidence="1">
    <location>
        <begin position="1"/>
        <end position="22"/>
    </location>
</feature>